<dbReference type="InterPro" id="IPR023213">
    <property type="entry name" value="CAT-like_dom_sf"/>
</dbReference>
<dbReference type="InterPro" id="IPR000873">
    <property type="entry name" value="AMP-dep_synth/lig_dom"/>
</dbReference>
<feature type="domain" description="AMP-dependent synthetase/ligase" evidence="6">
    <location>
        <begin position="4"/>
        <end position="235"/>
    </location>
</feature>
<dbReference type="SUPFAM" id="SSF52777">
    <property type="entry name" value="CoA-dependent acyltransferases"/>
    <property type="match status" value="2"/>
</dbReference>
<evidence type="ECO:0000313" key="8">
    <source>
        <dbReference type="EMBL" id="EED14429.1"/>
    </source>
</evidence>
<dbReference type="GO" id="GO:0031177">
    <property type="term" value="F:phosphopantetheine binding"/>
    <property type="evidence" value="ECO:0007669"/>
    <property type="project" value="TreeGrafter"/>
</dbReference>
<dbReference type="InterPro" id="IPR020845">
    <property type="entry name" value="AMP-binding_CS"/>
</dbReference>
<dbReference type="STRING" id="441959.B8MPJ0"/>
<dbReference type="GO" id="GO:0044550">
    <property type="term" value="P:secondary metabolite biosynthetic process"/>
    <property type="evidence" value="ECO:0007669"/>
    <property type="project" value="TreeGrafter"/>
</dbReference>
<feature type="signal peptide" evidence="5">
    <location>
        <begin position="1"/>
        <end position="16"/>
    </location>
</feature>
<dbReference type="GO" id="GO:0043041">
    <property type="term" value="P:amino acid activation for nonribosomal peptide biosynthetic process"/>
    <property type="evidence" value="ECO:0007669"/>
    <property type="project" value="TreeGrafter"/>
</dbReference>
<evidence type="ECO:0000259" key="6">
    <source>
        <dbReference type="Pfam" id="PF00501"/>
    </source>
</evidence>
<dbReference type="Gene3D" id="3.30.559.30">
    <property type="entry name" value="Nonribosomal peptide synthetase, condensation domain"/>
    <property type="match status" value="1"/>
</dbReference>
<proteinExistence type="inferred from homology"/>
<comment type="similarity">
    <text evidence="4">Belongs to the NRP synthetase family.</text>
</comment>
<dbReference type="PANTHER" id="PTHR45527:SF3">
    <property type="entry name" value="SIDEROPHORE SYNTHETASE (EUROFUNG)"/>
    <property type="match status" value="1"/>
</dbReference>
<evidence type="ECO:0000256" key="2">
    <source>
        <dbReference type="ARBA" id="ARBA00022553"/>
    </source>
</evidence>
<dbReference type="AlphaFoldDB" id="B8MPJ0"/>
<evidence type="ECO:0000259" key="7">
    <source>
        <dbReference type="Pfam" id="PF00668"/>
    </source>
</evidence>
<evidence type="ECO:0000313" key="9">
    <source>
        <dbReference type="Proteomes" id="UP000001745"/>
    </source>
</evidence>
<dbReference type="eggNOG" id="KOG1178">
    <property type="taxonomic scope" value="Eukaryota"/>
</dbReference>
<dbReference type="OMA" id="DEERIWQ"/>
<dbReference type="Gene3D" id="3.30.559.10">
    <property type="entry name" value="Chloramphenicol acetyltransferase-like domain"/>
    <property type="match status" value="1"/>
</dbReference>
<keyword evidence="3" id="KW-0436">Ligase</keyword>
<dbReference type="Pfam" id="PF00668">
    <property type="entry name" value="Condensation"/>
    <property type="match status" value="1"/>
</dbReference>
<evidence type="ECO:0000256" key="1">
    <source>
        <dbReference type="ARBA" id="ARBA00022450"/>
    </source>
</evidence>
<keyword evidence="1" id="KW-0596">Phosphopantetheine</keyword>
<dbReference type="EMBL" id="EQ962658">
    <property type="protein sequence ID" value="EED14429.1"/>
    <property type="molecule type" value="Genomic_DNA"/>
</dbReference>
<sequence length="638" mass="69712">MGTTVALLAVLKAGAAFCMLDPAHPAGRLQSIVQQTGAIVILSSPSNLTLSSSLAPVRVVTVSSGSISHESNTSHKRTLPPSDPTSVMAIVFTSGSTGVPKGSIIRHSAFFSSIHYPSRRLGFNSMARVLDIAAHAFDMFVLITVVTLATGGCLYVLSDMERKNELVKSIAKAASTLIAATPTLACLMQPEMHRSVEAIIMGGELLTHQHVQKWWNHARIIDVYGPSECTPVSVVSATYLLLCLDRPSVSLNYFSLHFGIDTDIDRLTNACALLVERVPILRTVFNPSFSIHEQIVLRKLEPSCQVVRAAGDIDTTARRLIDTDKKQKLLPAPPFVAFFIVCHETLGHRLVVRISHAQYDGVCLPLIVRALLALYHKENVMYHPPFSKYLAYTQKRMLKSGTHWRKILQGAQVTSLRQVSHANKPIGNMPVLVHAKCSIPVPELPRNLTLATLASTAWALALYSLTGKCDVVYGQVVSGRNASIPNVSEIIGLCANIVPHTALELLNRVQYQFVSIAQSDSMGLHDVIDRCTDWPSQSDLDSVLQHVGSDRIPTFLVGGKETQIRWFEHEHVNFSYIKVHSTIEDNRLGLYISGDGTCLTSEGADALLGSLRAAVGFLSLNLEKQLKDRSNESQPSIV</sequence>
<protein>
    <submittedName>
        <fullName evidence="8">NRPS-like enzyme, putative</fullName>
    </submittedName>
</protein>
<dbReference type="GO" id="GO:0016874">
    <property type="term" value="F:ligase activity"/>
    <property type="evidence" value="ECO:0007669"/>
    <property type="project" value="UniProtKB-KW"/>
</dbReference>
<feature type="domain" description="Condensation" evidence="7">
    <location>
        <begin position="254"/>
        <end position="538"/>
    </location>
</feature>
<keyword evidence="2" id="KW-0597">Phosphoprotein</keyword>
<gene>
    <name evidence="8" type="ORF">TSTA_106380</name>
</gene>
<dbReference type="InterPro" id="IPR001242">
    <property type="entry name" value="Condensation_dom"/>
</dbReference>
<dbReference type="PROSITE" id="PS00455">
    <property type="entry name" value="AMP_BINDING"/>
    <property type="match status" value="1"/>
</dbReference>
<dbReference type="SUPFAM" id="SSF56801">
    <property type="entry name" value="Acetyl-CoA synthetase-like"/>
    <property type="match status" value="1"/>
</dbReference>
<dbReference type="Proteomes" id="UP000001745">
    <property type="component" value="Unassembled WGS sequence"/>
</dbReference>
<dbReference type="GO" id="GO:0005737">
    <property type="term" value="C:cytoplasm"/>
    <property type="evidence" value="ECO:0007669"/>
    <property type="project" value="TreeGrafter"/>
</dbReference>
<feature type="chain" id="PRO_5002877883" evidence="5">
    <location>
        <begin position="17"/>
        <end position="638"/>
    </location>
</feature>
<keyword evidence="9" id="KW-1185">Reference proteome</keyword>
<evidence type="ECO:0000256" key="5">
    <source>
        <dbReference type="SAM" id="SignalP"/>
    </source>
</evidence>
<name>B8MPJ0_TALSN</name>
<dbReference type="GeneID" id="8098890"/>
<dbReference type="InParanoid" id="B8MPJ0"/>
<dbReference type="RefSeq" id="XP_002486667.1">
    <property type="nucleotide sequence ID" value="XM_002486622.1"/>
</dbReference>
<evidence type="ECO:0000256" key="4">
    <source>
        <dbReference type="ARBA" id="ARBA00029454"/>
    </source>
</evidence>
<organism evidence="8 9">
    <name type="scientific">Talaromyces stipitatus (strain ATCC 10500 / CBS 375.48 / QM 6759 / NRRL 1006)</name>
    <name type="common">Penicillium stipitatum</name>
    <dbReference type="NCBI Taxonomy" id="441959"/>
    <lineage>
        <taxon>Eukaryota</taxon>
        <taxon>Fungi</taxon>
        <taxon>Dikarya</taxon>
        <taxon>Ascomycota</taxon>
        <taxon>Pezizomycotina</taxon>
        <taxon>Eurotiomycetes</taxon>
        <taxon>Eurotiomycetidae</taxon>
        <taxon>Eurotiales</taxon>
        <taxon>Trichocomaceae</taxon>
        <taxon>Talaromyces</taxon>
        <taxon>Talaromyces sect. Talaromyces</taxon>
    </lineage>
</organism>
<dbReference type="Gene3D" id="3.40.50.980">
    <property type="match status" value="2"/>
</dbReference>
<dbReference type="OrthoDB" id="416786at2759"/>
<evidence type="ECO:0000256" key="3">
    <source>
        <dbReference type="ARBA" id="ARBA00022598"/>
    </source>
</evidence>
<keyword evidence="5" id="KW-0732">Signal</keyword>
<dbReference type="PhylomeDB" id="B8MPJ0"/>
<reference evidence="9" key="1">
    <citation type="journal article" date="2015" name="Genome Announc.">
        <title>Genome sequence of the AIDS-associated pathogen Penicillium marneffei (ATCC18224) and its near taxonomic relative Talaromyces stipitatus (ATCC10500).</title>
        <authorList>
            <person name="Nierman W.C."/>
            <person name="Fedorova-Abrams N.D."/>
            <person name="Andrianopoulos A."/>
        </authorList>
    </citation>
    <scope>NUCLEOTIDE SEQUENCE [LARGE SCALE GENOMIC DNA]</scope>
    <source>
        <strain evidence="9">ATCC 10500 / CBS 375.48 / QM 6759 / NRRL 1006</strain>
    </source>
</reference>
<dbReference type="PANTHER" id="PTHR45527">
    <property type="entry name" value="NONRIBOSOMAL PEPTIDE SYNTHETASE"/>
    <property type="match status" value="1"/>
</dbReference>
<dbReference type="VEuPathDB" id="FungiDB:TSTA_106380"/>
<dbReference type="HOGENOM" id="CLU_429046_0_0_1"/>
<accession>B8MPJ0</accession>
<dbReference type="Pfam" id="PF00501">
    <property type="entry name" value="AMP-binding"/>
    <property type="match status" value="1"/>
</dbReference>